<dbReference type="Pfam" id="PF00563">
    <property type="entry name" value="EAL"/>
    <property type="match status" value="1"/>
</dbReference>
<dbReference type="CDD" id="cd01948">
    <property type="entry name" value="EAL"/>
    <property type="match status" value="1"/>
</dbReference>
<feature type="domain" description="EAL" evidence="1">
    <location>
        <begin position="9"/>
        <end position="255"/>
    </location>
</feature>
<dbReference type="Proteomes" id="UP000596063">
    <property type="component" value="Chromosome"/>
</dbReference>
<dbReference type="InterPro" id="IPR035919">
    <property type="entry name" value="EAL_sf"/>
</dbReference>
<accession>A0A7T4R1I9</accession>
<proteinExistence type="predicted"/>
<dbReference type="SMART" id="SM00052">
    <property type="entry name" value="EAL"/>
    <property type="match status" value="1"/>
</dbReference>
<dbReference type="InterPro" id="IPR001633">
    <property type="entry name" value="EAL_dom"/>
</dbReference>
<dbReference type="Gene3D" id="3.20.20.450">
    <property type="entry name" value="EAL domain"/>
    <property type="match status" value="1"/>
</dbReference>
<dbReference type="EMBL" id="CP066167">
    <property type="protein sequence ID" value="QQD18559.1"/>
    <property type="molecule type" value="Genomic_DNA"/>
</dbReference>
<dbReference type="KEGG" id="snan:I6N98_01395"/>
<dbReference type="InterPro" id="IPR050706">
    <property type="entry name" value="Cyclic-di-GMP_PDE-like"/>
</dbReference>
<dbReference type="PANTHER" id="PTHR33121:SF15">
    <property type="entry name" value="BLUE LIGHT- AND TEMPERATURE-REGULATED ANTIREPRESSOR BLUF"/>
    <property type="match status" value="1"/>
</dbReference>
<name>A0A7T4R1I9_9GAMM</name>
<dbReference type="AlphaFoldDB" id="A0A7T4R1I9"/>
<dbReference type="RefSeq" id="WP_198570050.1">
    <property type="nucleotide sequence ID" value="NZ_CP066167.1"/>
</dbReference>
<organism evidence="2 3">
    <name type="scientific">Spongiibacter nanhainus</name>
    <dbReference type="NCBI Taxonomy" id="2794344"/>
    <lineage>
        <taxon>Bacteria</taxon>
        <taxon>Pseudomonadati</taxon>
        <taxon>Pseudomonadota</taxon>
        <taxon>Gammaproteobacteria</taxon>
        <taxon>Cellvibrionales</taxon>
        <taxon>Spongiibacteraceae</taxon>
        <taxon>Spongiibacter</taxon>
    </lineage>
</organism>
<keyword evidence="3" id="KW-1185">Reference proteome</keyword>
<dbReference type="PANTHER" id="PTHR33121">
    <property type="entry name" value="CYCLIC DI-GMP PHOSPHODIESTERASE PDEF"/>
    <property type="match status" value="1"/>
</dbReference>
<evidence type="ECO:0000259" key="1">
    <source>
        <dbReference type="PROSITE" id="PS50883"/>
    </source>
</evidence>
<sequence length="256" mass="28358">MKQVKNFRDIGCSECLNAAALDFDFTMAFQPIVDISSKSVFAQEALVRGKDGQSAATIFEHVNDDNRYAFDQACRVKAVELAARLGITSLLSINFMPNAVYRPELCIRTTLAAAKKFQFPTSRIMFEVTESEKVDDIPHLQSIFQHYQEQGFITAIDDFGSGFSGLNMLAELEANILKLDMQLIRGIDSNSRKHAIVSGILTTCRELGMQVIAEGVETVGEYYSLKALGIHLIQGYLLAKPAFESLADINWAAITE</sequence>
<evidence type="ECO:0000313" key="2">
    <source>
        <dbReference type="EMBL" id="QQD18559.1"/>
    </source>
</evidence>
<gene>
    <name evidence="2" type="ORF">I6N98_01395</name>
</gene>
<dbReference type="SUPFAM" id="SSF141868">
    <property type="entry name" value="EAL domain-like"/>
    <property type="match status" value="1"/>
</dbReference>
<dbReference type="GO" id="GO:0071111">
    <property type="term" value="F:cyclic-guanylate-specific phosphodiesterase activity"/>
    <property type="evidence" value="ECO:0007669"/>
    <property type="project" value="InterPro"/>
</dbReference>
<reference evidence="2 3" key="1">
    <citation type="submission" date="2020-12" db="EMBL/GenBank/DDBJ databases">
        <authorList>
            <person name="Shan Y."/>
        </authorList>
    </citation>
    <scope>NUCLEOTIDE SEQUENCE [LARGE SCALE GENOMIC DNA]</scope>
    <source>
        <strain evidence="3">csc3.9</strain>
    </source>
</reference>
<evidence type="ECO:0000313" key="3">
    <source>
        <dbReference type="Proteomes" id="UP000596063"/>
    </source>
</evidence>
<protein>
    <submittedName>
        <fullName evidence="2">EAL domain-containing protein</fullName>
    </submittedName>
</protein>
<dbReference type="PROSITE" id="PS50883">
    <property type="entry name" value="EAL"/>
    <property type="match status" value="1"/>
</dbReference>